<protein>
    <submittedName>
        <fullName evidence="2">Uncharacterized protein</fullName>
    </submittedName>
</protein>
<feature type="transmembrane region" description="Helical" evidence="1">
    <location>
        <begin position="172"/>
        <end position="195"/>
    </location>
</feature>
<accession>A0A5N6W627</accession>
<gene>
    <name evidence="2" type="ORF">BDV41DRAFT_122885</name>
</gene>
<dbReference type="AlphaFoldDB" id="A0A5N6W627"/>
<keyword evidence="1" id="KW-0812">Transmembrane</keyword>
<keyword evidence="3" id="KW-1185">Reference proteome</keyword>
<dbReference type="EMBL" id="ML738307">
    <property type="protein sequence ID" value="KAE8316291.1"/>
    <property type="molecule type" value="Genomic_DNA"/>
</dbReference>
<evidence type="ECO:0000313" key="3">
    <source>
        <dbReference type="Proteomes" id="UP000325433"/>
    </source>
</evidence>
<dbReference type="Proteomes" id="UP000325433">
    <property type="component" value="Unassembled WGS sequence"/>
</dbReference>
<evidence type="ECO:0000313" key="2">
    <source>
        <dbReference type="EMBL" id="KAE8316291.1"/>
    </source>
</evidence>
<proteinExistence type="predicted"/>
<sequence length="196" mass="22006">MTENRQVPKPWIFPLFKFFLKTSPRKVRSVFGVRTTRRDTFLIFPSLLYYFSTGRRKGTGARPRKPTVKVRGELPLLSLYFFGRLAQERALRPRSDTYPPGMEYDNTPPRAVNYRSSSPVPPFQSLSESVTATLHQCCLVGSVVLPVKSVTGPLALGNSTASHYLSSVLPSYLVTGLVIFICIIFIPFFCCCSLLS</sequence>
<keyword evidence="1" id="KW-1133">Transmembrane helix</keyword>
<reference evidence="3" key="1">
    <citation type="submission" date="2019-04" db="EMBL/GenBank/DDBJ databases">
        <title>Friends and foes A comparative genomics studyof 23 Aspergillus species from section Flavi.</title>
        <authorList>
            <consortium name="DOE Joint Genome Institute"/>
            <person name="Kjaerbolling I."/>
            <person name="Vesth T."/>
            <person name="Frisvad J.C."/>
            <person name="Nybo J.L."/>
            <person name="Theobald S."/>
            <person name="Kildgaard S."/>
            <person name="Isbrandt T."/>
            <person name="Kuo A."/>
            <person name="Sato A."/>
            <person name="Lyhne E.K."/>
            <person name="Kogle M.E."/>
            <person name="Wiebenga A."/>
            <person name="Kun R.S."/>
            <person name="Lubbers R.J."/>
            <person name="Makela M.R."/>
            <person name="Barry K."/>
            <person name="Chovatia M."/>
            <person name="Clum A."/>
            <person name="Daum C."/>
            <person name="Haridas S."/>
            <person name="He G."/>
            <person name="LaButti K."/>
            <person name="Lipzen A."/>
            <person name="Mondo S."/>
            <person name="Riley R."/>
            <person name="Salamov A."/>
            <person name="Simmons B.A."/>
            <person name="Magnuson J.K."/>
            <person name="Henrissat B."/>
            <person name="Mortensen U.H."/>
            <person name="Larsen T.O."/>
            <person name="Devries R.P."/>
            <person name="Grigoriev I.V."/>
            <person name="Machida M."/>
            <person name="Baker S.E."/>
            <person name="Andersen M.R."/>
        </authorList>
    </citation>
    <scope>NUCLEOTIDE SEQUENCE [LARGE SCALE GENOMIC DNA]</scope>
    <source>
        <strain evidence="3">CBS 130015</strain>
    </source>
</reference>
<name>A0A5N6W627_9EURO</name>
<evidence type="ECO:0000256" key="1">
    <source>
        <dbReference type="SAM" id="Phobius"/>
    </source>
</evidence>
<keyword evidence="1" id="KW-0472">Membrane</keyword>
<organism evidence="2 3">
    <name type="scientific">Aspergillus transmontanensis</name>
    <dbReference type="NCBI Taxonomy" id="1034304"/>
    <lineage>
        <taxon>Eukaryota</taxon>
        <taxon>Fungi</taxon>
        <taxon>Dikarya</taxon>
        <taxon>Ascomycota</taxon>
        <taxon>Pezizomycotina</taxon>
        <taxon>Eurotiomycetes</taxon>
        <taxon>Eurotiomycetidae</taxon>
        <taxon>Eurotiales</taxon>
        <taxon>Aspergillaceae</taxon>
        <taxon>Aspergillus</taxon>
        <taxon>Aspergillus subgen. Circumdati</taxon>
    </lineage>
</organism>